<evidence type="ECO:0000313" key="6">
    <source>
        <dbReference type="Proteomes" id="UP001055437"/>
    </source>
</evidence>
<feature type="transmembrane region" description="Helical" evidence="1">
    <location>
        <begin position="12"/>
        <end position="31"/>
    </location>
</feature>
<dbReference type="EMBL" id="CP023672">
    <property type="protein sequence ID" value="AYE35900.1"/>
    <property type="molecule type" value="Genomic_DNA"/>
</dbReference>
<feature type="transmembrane region" description="Helical" evidence="1">
    <location>
        <begin position="303"/>
        <end position="322"/>
    </location>
</feature>
<dbReference type="EMBL" id="CP099800">
    <property type="protein sequence ID" value="USS02547.1"/>
    <property type="molecule type" value="Genomic_DNA"/>
</dbReference>
<dbReference type="AlphaFoldDB" id="A0A9N7JK49"/>
<geneLocation type="plasmid" evidence="5 6">
    <name>unnamed1</name>
</geneLocation>
<dbReference type="KEGG" id="csep:CP523_04780"/>
<dbReference type="RefSeq" id="WP_120140574.1">
    <property type="nucleotide sequence ID" value="NZ_CP023671.1"/>
</dbReference>
<keyword evidence="1" id="KW-1133">Transmembrane helix</keyword>
<keyword evidence="1" id="KW-0472">Membrane</keyword>
<feature type="transmembrane region" description="Helical" evidence="1">
    <location>
        <begin position="381"/>
        <end position="399"/>
    </location>
</feature>
<feature type="transmembrane region" description="Helical" evidence="1">
    <location>
        <begin position="346"/>
        <end position="369"/>
    </location>
</feature>
<evidence type="ECO:0000313" key="3">
    <source>
        <dbReference type="EMBL" id="AYE35900.1"/>
    </source>
</evidence>
<dbReference type="KEGG" id="csep:CP523_15815"/>
<dbReference type="Proteomes" id="UP000280586">
    <property type="component" value="Chromosome"/>
</dbReference>
<name>A0A9N7JK49_CLOSE</name>
<reference evidence="4" key="2">
    <citation type="submission" date="2022-06" db="EMBL/GenBank/DDBJ databases">
        <authorList>
            <person name="Holder M.E."/>
            <person name="Ajami N.J."/>
            <person name="Petrosino J.F."/>
        </authorList>
    </citation>
    <scope>NUCLEOTIDE SEQUENCE</scope>
    <source>
        <strain evidence="4">RMA 8861</strain>
        <plasmid evidence="4">unnamed1</plasmid>
    </source>
</reference>
<keyword evidence="3" id="KW-0614">Plasmid</keyword>
<proteinExistence type="predicted"/>
<evidence type="ECO:0008006" key="7">
    <source>
        <dbReference type="Google" id="ProtNLM"/>
    </source>
</evidence>
<organism evidence="2 5">
    <name type="scientific">Clostridium septicum</name>
    <dbReference type="NCBI Taxonomy" id="1504"/>
    <lineage>
        <taxon>Bacteria</taxon>
        <taxon>Bacillati</taxon>
        <taxon>Bacillota</taxon>
        <taxon>Clostridia</taxon>
        <taxon>Eubacteriales</taxon>
        <taxon>Clostridiaceae</taxon>
        <taxon>Clostridium</taxon>
    </lineage>
</organism>
<evidence type="ECO:0000313" key="4">
    <source>
        <dbReference type="EMBL" id="USS02547.1"/>
    </source>
</evidence>
<dbReference type="GeneID" id="303562155"/>
<evidence type="ECO:0000313" key="5">
    <source>
        <dbReference type="Proteomes" id="UP000280586"/>
    </source>
</evidence>
<protein>
    <recommendedName>
        <fullName evidence="7">MacB-like periplasmic core domain-containing protein</fullName>
    </recommendedName>
</protein>
<keyword evidence="6" id="KW-1185">Reference proteome</keyword>
<evidence type="ECO:0000313" key="2">
    <source>
        <dbReference type="EMBL" id="AYE33835.1"/>
    </source>
</evidence>
<dbReference type="Proteomes" id="UP000280586">
    <property type="component" value="Plasmid unnamed1"/>
</dbReference>
<sequence>MKLQRIIKIKCYESLIFISIFLLTIVSNSIYEAVSLQKNLNSQHIDTGFIQLKDNYDGFKGRLSIIEFFNEPNSLDKMKKLYIDIANDNNLKYYEILKQPLTYIGEYKGNPICTKGEEFINKEVDGKLMTTVNSLQIGYKTSNYLNMKDKIECGEYFSGDDYLLDESKAVPVVLGYSYLENYNIGDYIQCDYLFLNLKLKVIGFLKKDSKFSIEYENFLDDKIIMPSLNIESDNFSDSKFTKILYSLKNTGYIPYDNDSEYNYITTTVDNIVDKLDIDWTYRGRVENPFKENPVNISVKASKIIKISSWILSLILLILIFILEKKRCDFEDFSLNKRDRLIMKTKIFGGTLLQIILLYIITCFILWVCFRSNVIYFTLKNIQIRVFPIMLLGFIIIVYINNLHIEKSVKE</sequence>
<reference evidence="2 5" key="1">
    <citation type="submission" date="2017-09" db="EMBL/GenBank/DDBJ databases">
        <authorList>
            <person name="Thomas P."/>
            <person name="Seyboldt C."/>
        </authorList>
    </citation>
    <scope>NUCLEOTIDE SEQUENCE [LARGE SCALE GENOMIC DNA]</scope>
    <source>
        <strain evidence="2 5">DSM 7534</strain>
        <plasmid evidence="3 5">unnamed1</plasmid>
    </source>
</reference>
<keyword evidence="1" id="KW-0812">Transmembrane</keyword>
<dbReference type="EMBL" id="CP023671">
    <property type="protein sequence ID" value="AYE33835.1"/>
    <property type="molecule type" value="Genomic_DNA"/>
</dbReference>
<dbReference type="Proteomes" id="UP001055437">
    <property type="component" value="Plasmid unnamed1"/>
</dbReference>
<accession>A0A9N7JK49</accession>
<evidence type="ECO:0000256" key="1">
    <source>
        <dbReference type="SAM" id="Phobius"/>
    </source>
</evidence>
<gene>
    <name evidence="2" type="ORF">CP523_04780</name>
    <name evidence="3" type="ORF">CP523_15815</name>
    <name evidence="4" type="ORF">NH397_16020</name>
</gene>